<evidence type="ECO:0000313" key="2">
    <source>
        <dbReference type="Proteomes" id="UP000239209"/>
    </source>
</evidence>
<protein>
    <submittedName>
        <fullName evidence="1">Uncharacterized protein</fullName>
    </submittedName>
</protein>
<sequence>MAERSTRAGGGWRRLASWRPRIAAGAVLITLTSALTTVAMPAPAQAHSCPAGLQWSLTSHEWFPEYYAVQYVVDSVTPDFLVSEQRAVVNNTNTQATASFTSSVSQTFSMSVTVGTSASLFGFLTANVSASISMSTTTMTGVSASAPVPPFSRVVGQYGVEAYRVTYTENTYHNIGYNPPNDSCTLYASRQGTSVAPTVFSGWRVLPG</sequence>
<reference evidence="1 2" key="1">
    <citation type="submission" date="2018-03" db="EMBL/GenBank/DDBJ databases">
        <title>Genomic Encyclopedia of Archaeal and Bacterial Type Strains, Phase II (KMG-II): from individual species to whole genera.</title>
        <authorList>
            <person name="Goeker M."/>
        </authorList>
    </citation>
    <scope>NUCLEOTIDE SEQUENCE [LARGE SCALE GENOMIC DNA]</scope>
    <source>
        <strain evidence="1 2">DSM 45348</strain>
    </source>
</reference>
<gene>
    <name evidence="1" type="ORF">CLV70_101352</name>
</gene>
<dbReference type="Proteomes" id="UP000239209">
    <property type="component" value="Unassembled WGS sequence"/>
</dbReference>
<name>A0A2T0SIF0_9ACTN</name>
<organism evidence="1 2">
    <name type="scientific">Pseudosporangium ferrugineum</name>
    <dbReference type="NCBI Taxonomy" id="439699"/>
    <lineage>
        <taxon>Bacteria</taxon>
        <taxon>Bacillati</taxon>
        <taxon>Actinomycetota</taxon>
        <taxon>Actinomycetes</taxon>
        <taxon>Micromonosporales</taxon>
        <taxon>Micromonosporaceae</taxon>
        <taxon>Pseudosporangium</taxon>
    </lineage>
</organism>
<dbReference type="AlphaFoldDB" id="A0A2T0SIF0"/>
<evidence type="ECO:0000313" key="1">
    <source>
        <dbReference type="EMBL" id="PRY33190.1"/>
    </source>
</evidence>
<dbReference type="EMBL" id="PVZG01000001">
    <property type="protein sequence ID" value="PRY33190.1"/>
    <property type="molecule type" value="Genomic_DNA"/>
</dbReference>
<keyword evidence="2" id="KW-1185">Reference proteome</keyword>
<proteinExistence type="predicted"/>
<comment type="caution">
    <text evidence="1">The sequence shown here is derived from an EMBL/GenBank/DDBJ whole genome shotgun (WGS) entry which is preliminary data.</text>
</comment>
<dbReference type="SUPFAM" id="SSF56973">
    <property type="entry name" value="Aerolisin/ETX pore-forming domain"/>
    <property type="match status" value="1"/>
</dbReference>
<accession>A0A2T0SIF0</accession>